<feature type="non-terminal residue" evidence="1">
    <location>
        <position position="1"/>
    </location>
</feature>
<accession>A0AAV2SCX3</accession>
<name>A0AAV2SCX3_MEGNR</name>
<dbReference type="EMBL" id="CAXKWB010054925">
    <property type="protein sequence ID" value="CAL4176335.1"/>
    <property type="molecule type" value="Genomic_DNA"/>
</dbReference>
<sequence length="242" mass="27753">SPVLLPNLGSGEPHPLPYYVSKEVVLPPPTDLPWKPDETKKAKALAENFNRDGRLQKAFMEEFLKDNIQDDIVAVASVIVEESKYKEETDREVAVLVEEDFIMPEVQEQVYIAMWSLLYDMGRSLEADQLRSLRAKEDQLALEPQQMDALFDHVMEGEDWADDLSEEKVLSHLPWESLIFHYHQLLTTKALSNNHSLHLLQERLVSAVGGEEVFQEVLLDAVEEELRTLDEMEKMTTPPRQG</sequence>
<keyword evidence="2" id="KW-1185">Reference proteome</keyword>
<dbReference type="Proteomes" id="UP001497623">
    <property type="component" value="Unassembled WGS sequence"/>
</dbReference>
<evidence type="ECO:0000313" key="1">
    <source>
        <dbReference type="EMBL" id="CAL4176335.1"/>
    </source>
</evidence>
<protein>
    <submittedName>
        <fullName evidence="1">Uncharacterized protein</fullName>
    </submittedName>
</protein>
<organism evidence="1 2">
    <name type="scientific">Meganyctiphanes norvegica</name>
    <name type="common">Northern krill</name>
    <name type="synonym">Thysanopoda norvegica</name>
    <dbReference type="NCBI Taxonomy" id="48144"/>
    <lineage>
        <taxon>Eukaryota</taxon>
        <taxon>Metazoa</taxon>
        <taxon>Ecdysozoa</taxon>
        <taxon>Arthropoda</taxon>
        <taxon>Crustacea</taxon>
        <taxon>Multicrustacea</taxon>
        <taxon>Malacostraca</taxon>
        <taxon>Eumalacostraca</taxon>
        <taxon>Eucarida</taxon>
        <taxon>Euphausiacea</taxon>
        <taxon>Euphausiidae</taxon>
        <taxon>Meganyctiphanes</taxon>
    </lineage>
</organism>
<evidence type="ECO:0000313" key="2">
    <source>
        <dbReference type="Proteomes" id="UP001497623"/>
    </source>
</evidence>
<dbReference type="AlphaFoldDB" id="A0AAV2SCX3"/>
<proteinExistence type="predicted"/>
<comment type="caution">
    <text evidence="1">The sequence shown here is derived from an EMBL/GenBank/DDBJ whole genome shotgun (WGS) entry which is preliminary data.</text>
</comment>
<reference evidence="1 2" key="1">
    <citation type="submission" date="2024-05" db="EMBL/GenBank/DDBJ databases">
        <authorList>
            <person name="Wallberg A."/>
        </authorList>
    </citation>
    <scope>NUCLEOTIDE SEQUENCE [LARGE SCALE GENOMIC DNA]</scope>
</reference>
<gene>
    <name evidence="1" type="ORF">MNOR_LOCUS34781</name>
</gene>